<proteinExistence type="inferred from homology"/>
<protein>
    <recommendedName>
        <fullName evidence="12">Preprotein translocase subunit SecE</fullName>
    </recommendedName>
</protein>
<dbReference type="InterPro" id="IPR038379">
    <property type="entry name" value="SecE_sf"/>
</dbReference>
<keyword evidence="11" id="KW-1185">Reference proteome</keyword>
<dbReference type="Proteomes" id="UP000188354">
    <property type="component" value="Chromosome LG06"/>
</dbReference>
<evidence type="ECO:0000256" key="8">
    <source>
        <dbReference type="ARBA" id="ARBA00023136"/>
    </source>
</evidence>
<dbReference type="STRING" id="3871.A0A1J7HET6"/>
<dbReference type="OMA" id="EITQIEW"/>
<evidence type="ECO:0008006" key="12">
    <source>
        <dbReference type="Google" id="ProtNLM"/>
    </source>
</evidence>
<dbReference type="InterPro" id="IPR005807">
    <property type="entry name" value="SecE_bac"/>
</dbReference>
<keyword evidence="8 9" id="KW-0472">Membrane</keyword>
<dbReference type="PANTHER" id="PTHR37240">
    <property type="entry name" value="PREPROTEIN TRANSLOCASE SUBUNIT SECE1"/>
    <property type="match status" value="1"/>
</dbReference>
<feature type="transmembrane region" description="Helical" evidence="9">
    <location>
        <begin position="38"/>
        <end position="59"/>
    </location>
</feature>
<comment type="subcellular location">
    <subcellularLocation>
        <location evidence="1">Membrane</location>
    </subcellularLocation>
</comment>
<evidence type="ECO:0000313" key="11">
    <source>
        <dbReference type="Proteomes" id="UP000188354"/>
    </source>
</evidence>
<evidence type="ECO:0000256" key="2">
    <source>
        <dbReference type="ARBA" id="ARBA00008274"/>
    </source>
</evidence>
<evidence type="ECO:0000256" key="4">
    <source>
        <dbReference type="ARBA" id="ARBA00022692"/>
    </source>
</evidence>
<sequence length="76" mass="8541">MQERKDKEEINNNFFSGVAQEITQIEWPPFPKVFSTTALVLAVIFGSTVVLLSLNAVFAELSDRVFAARGLQDFFT</sequence>
<dbReference type="Pfam" id="PF00584">
    <property type="entry name" value="SecE"/>
    <property type="match status" value="1"/>
</dbReference>
<comment type="similarity">
    <text evidence="2">Belongs to the SecE/SEC61-gamma family.</text>
</comment>
<keyword evidence="4 9" id="KW-0812">Transmembrane</keyword>
<accession>A0A1J7HET6</accession>
<dbReference type="PANTHER" id="PTHR37240:SF1">
    <property type="entry name" value="PREPROTEIN TRANSLOCASE SUBUNIT SECE1"/>
    <property type="match status" value="1"/>
</dbReference>
<dbReference type="GO" id="GO:0008320">
    <property type="term" value="F:protein transmembrane transporter activity"/>
    <property type="evidence" value="ECO:0007669"/>
    <property type="project" value="InterPro"/>
</dbReference>
<name>A0A1J7HET6_LUPAN</name>
<dbReference type="EMBL" id="CM007366">
    <property type="protein sequence ID" value="OIW11164.1"/>
    <property type="molecule type" value="Genomic_DNA"/>
</dbReference>
<dbReference type="InterPro" id="IPR001901">
    <property type="entry name" value="Translocase_SecE/Sec61-g"/>
</dbReference>
<dbReference type="GO" id="GO:0006605">
    <property type="term" value="P:protein targeting"/>
    <property type="evidence" value="ECO:0007669"/>
    <property type="project" value="InterPro"/>
</dbReference>
<gene>
    <name evidence="10" type="ORF">TanjilG_22971</name>
</gene>
<keyword evidence="5" id="KW-0653">Protein transport</keyword>
<evidence type="ECO:0000256" key="6">
    <source>
        <dbReference type="ARBA" id="ARBA00022989"/>
    </source>
</evidence>
<evidence type="ECO:0000256" key="7">
    <source>
        <dbReference type="ARBA" id="ARBA00023010"/>
    </source>
</evidence>
<dbReference type="GO" id="GO:0009306">
    <property type="term" value="P:protein secretion"/>
    <property type="evidence" value="ECO:0007669"/>
    <property type="project" value="InterPro"/>
</dbReference>
<evidence type="ECO:0000256" key="5">
    <source>
        <dbReference type="ARBA" id="ARBA00022927"/>
    </source>
</evidence>
<evidence type="ECO:0000256" key="9">
    <source>
        <dbReference type="SAM" id="Phobius"/>
    </source>
</evidence>
<evidence type="ECO:0000313" key="10">
    <source>
        <dbReference type="EMBL" id="OIW11164.1"/>
    </source>
</evidence>
<reference evidence="10 11" key="1">
    <citation type="journal article" date="2017" name="Plant Biotechnol. J.">
        <title>A comprehensive draft genome sequence for lupin (Lupinus angustifolius), an emerging health food: insights into plant-microbe interactions and legume evolution.</title>
        <authorList>
            <person name="Hane J.K."/>
            <person name="Ming Y."/>
            <person name="Kamphuis L.G."/>
            <person name="Nelson M.N."/>
            <person name="Garg G."/>
            <person name="Atkins C.A."/>
            <person name="Bayer P.E."/>
            <person name="Bravo A."/>
            <person name="Bringans S."/>
            <person name="Cannon S."/>
            <person name="Edwards D."/>
            <person name="Foley R."/>
            <person name="Gao L.L."/>
            <person name="Harrison M.J."/>
            <person name="Huang W."/>
            <person name="Hurgobin B."/>
            <person name="Li S."/>
            <person name="Liu C.W."/>
            <person name="McGrath A."/>
            <person name="Morahan G."/>
            <person name="Murray J."/>
            <person name="Weller J."/>
            <person name="Jian J."/>
            <person name="Singh K.B."/>
        </authorList>
    </citation>
    <scope>NUCLEOTIDE SEQUENCE [LARGE SCALE GENOMIC DNA]</scope>
    <source>
        <strain evidence="11">cv. Tanjil</strain>
        <tissue evidence="10">Whole plant</tissue>
    </source>
</reference>
<dbReference type="Gene3D" id="1.20.5.1030">
    <property type="entry name" value="Preprotein translocase secy subunit"/>
    <property type="match status" value="1"/>
</dbReference>
<evidence type="ECO:0000256" key="3">
    <source>
        <dbReference type="ARBA" id="ARBA00022448"/>
    </source>
</evidence>
<dbReference type="AlphaFoldDB" id="A0A1J7HET6"/>
<dbReference type="Gramene" id="OIW11164">
    <property type="protein sequence ID" value="OIW11164"/>
    <property type="gene ID" value="TanjilG_22971"/>
</dbReference>
<keyword evidence="7" id="KW-0811">Translocation</keyword>
<dbReference type="GO" id="GO:0006886">
    <property type="term" value="P:intracellular protein transport"/>
    <property type="evidence" value="ECO:0007669"/>
    <property type="project" value="InterPro"/>
</dbReference>
<keyword evidence="3" id="KW-0813">Transport</keyword>
<evidence type="ECO:0000256" key="1">
    <source>
        <dbReference type="ARBA" id="ARBA00004370"/>
    </source>
</evidence>
<dbReference type="GO" id="GO:0009535">
    <property type="term" value="C:chloroplast thylakoid membrane"/>
    <property type="evidence" value="ECO:0007669"/>
    <property type="project" value="TreeGrafter"/>
</dbReference>
<dbReference type="NCBIfam" id="TIGR00964">
    <property type="entry name" value="secE_bact"/>
    <property type="match status" value="1"/>
</dbReference>
<keyword evidence="6 9" id="KW-1133">Transmembrane helix</keyword>
<dbReference type="InterPro" id="IPR055330">
    <property type="entry name" value="SECE1-like"/>
</dbReference>
<organism evidence="10 11">
    <name type="scientific">Lupinus angustifolius</name>
    <name type="common">Narrow-leaved blue lupine</name>
    <dbReference type="NCBI Taxonomy" id="3871"/>
    <lineage>
        <taxon>Eukaryota</taxon>
        <taxon>Viridiplantae</taxon>
        <taxon>Streptophyta</taxon>
        <taxon>Embryophyta</taxon>
        <taxon>Tracheophyta</taxon>
        <taxon>Spermatophyta</taxon>
        <taxon>Magnoliopsida</taxon>
        <taxon>eudicotyledons</taxon>
        <taxon>Gunneridae</taxon>
        <taxon>Pentapetalae</taxon>
        <taxon>rosids</taxon>
        <taxon>fabids</taxon>
        <taxon>Fabales</taxon>
        <taxon>Fabaceae</taxon>
        <taxon>Papilionoideae</taxon>
        <taxon>50 kb inversion clade</taxon>
        <taxon>genistoids sensu lato</taxon>
        <taxon>core genistoids</taxon>
        <taxon>Genisteae</taxon>
        <taxon>Lupinus</taxon>
    </lineage>
</organism>